<evidence type="ECO:0000313" key="13">
    <source>
        <dbReference type="EMBL" id="NWU93911.1"/>
    </source>
</evidence>
<evidence type="ECO:0000256" key="10">
    <source>
        <dbReference type="ARBA" id="ARBA00023224"/>
    </source>
</evidence>
<keyword evidence="4 11" id="KW-0812">Transmembrane</keyword>
<evidence type="ECO:0000256" key="5">
    <source>
        <dbReference type="ARBA" id="ARBA00022725"/>
    </source>
</evidence>
<dbReference type="PROSITE" id="PS50262">
    <property type="entry name" value="G_PROTEIN_RECEP_F1_2"/>
    <property type="match status" value="1"/>
</dbReference>
<keyword evidence="14" id="KW-1185">Reference proteome</keyword>
<dbReference type="PANTHER" id="PTHR26450">
    <property type="entry name" value="OLFACTORY RECEPTOR 56B1-RELATED"/>
    <property type="match status" value="1"/>
</dbReference>
<comment type="caution">
    <text evidence="13">The sequence shown here is derived from an EMBL/GenBank/DDBJ whole genome shotgun (WGS) entry which is preliminary data.</text>
</comment>
<feature type="transmembrane region" description="Helical" evidence="11">
    <location>
        <begin position="64"/>
        <end position="88"/>
    </location>
</feature>
<dbReference type="InterPro" id="IPR050402">
    <property type="entry name" value="OR51/52/56-like"/>
</dbReference>
<feature type="transmembrane region" description="Helical" evidence="11">
    <location>
        <begin position="236"/>
        <end position="256"/>
    </location>
</feature>
<dbReference type="PANTHER" id="PTHR26450:SF177">
    <property type="entry name" value="OLFACTORY RECEPTOR 52I1-RELATED"/>
    <property type="match status" value="1"/>
</dbReference>
<protein>
    <submittedName>
        <fullName evidence="13">O52I1 protein</fullName>
    </submittedName>
</protein>
<dbReference type="PRINTS" id="PR00237">
    <property type="entry name" value="GPCRRHODOPSN"/>
</dbReference>
<evidence type="ECO:0000259" key="12">
    <source>
        <dbReference type="PROSITE" id="PS50262"/>
    </source>
</evidence>
<evidence type="ECO:0000256" key="11">
    <source>
        <dbReference type="SAM" id="Phobius"/>
    </source>
</evidence>
<proteinExistence type="predicted"/>
<sequence length="298" mass="31784">LNSSSSPSSSSSSFTLVGIPSLQPSPRCLGILFCSTYITALLGNGLVLLVIALDPSLRDPLHCFLAMLATVDVAMVTSIVPTVLRVLWRSSAEIGFPACMVQMFFIHSSTSEESGVLLAMAVDRYVAICHPLRYQTILNRQTIALISLAILLRGLLLMLPMSALVIALPYCQSRRVAHSYCEHAAVAELACADHRVVGVYSLAASSLVVGMDVALIAVSYGLILRASLGRTSRAKTLGTCGSHLCVLLLYYGPGIVSIYAEQFRGGGGISGPARVLLAQLYVVLPTLLNPIIYSLRTE</sequence>
<feature type="transmembrane region" description="Helical" evidence="11">
    <location>
        <begin position="143"/>
        <end position="170"/>
    </location>
</feature>
<evidence type="ECO:0000256" key="2">
    <source>
        <dbReference type="ARBA" id="ARBA00022475"/>
    </source>
</evidence>
<evidence type="ECO:0000313" key="14">
    <source>
        <dbReference type="Proteomes" id="UP000544127"/>
    </source>
</evidence>
<dbReference type="GO" id="GO:0005886">
    <property type="term" value="C:plasma membrane"/>
    <property type="evidence" value="ECO:0007669"/>
    <property type="project" value="UniProtKB-SubCell"/>
</dbReference>
<dbReference type="InterPro" id="IPR000725">
    <property type="entry name" value="Olfact_rcpt"/>
</dbReference>
<dbReference type="InterPro" id="IPR000276">
    <property type="entry name" value="GPCR_Rhodpsn"/>
</dbReference>
<evidence type="ECO:0000256" key="7">
    <source>
        <dbReference type="ARBA" id="ARBA00023040"/>
    </source>
</evidence>
<accession>A0A7K6AW38</accession>
<evidence type="ECO:0000256" key="4">
    <source>
        <dbReference type="ARBA" id="ARBA00022692"/>
    </source>
</evidence>
<dbReference type="Proteomes" id="UP000544127">
    <property type="component" value="Unassembled WGS sequence"/>
</dbReference>
<dbReference type="Gene3D" id="1.20.1070.10">
    <property type="entry name" value="Rhodopsin 7-helix transmembrane proteins"/>
    <property type="match status" value="1"/>
</dbReference>
<dbReference type="InterPro" id="IPR017452">
    <property type="entry name" value="GPCR_Rhodpsn_7TM"/>
</dbReference>
<keyword evidence="10" id="KW-0807">Transducer</keyword>
<feature type="transmembrane region" description="Helical" evidence="11">
    <location>
        <begin position="276"/>
        <end position="295"/>
    </location>
</feature>
<evidence type="ECO:0000256" key="9">
    <source>
        <dbReference type="ARBA" id="ARBA00023170"/>
    </source>
</evidence>
<keyword evidence="9" id="KW-0675">Receptor</keyword>
<dbReference type="Pfam" id="PF13853">
    <property type="entry name" value="7tm_4"/>
    <property type="match status" value="1"/>
</dbReference>
<dbReference type="EMBL" id="VZRI01005707">
    <property type="protein sequence ID" value="NWU93911.1"/>
    <property type="molecule type" value="Genomic_DNA"/>
</dbReference>
<feature type="domain" description="G-protein coupled receptors family 1 profile" evidence="12">
    <location>
        <begin position="43"/>
        <end position="293"/>
    </location>
</feature>
<dbReference type="GO" id="GO:0004984">
    <property type="term" value="F:olfactory receptor activity"/>
    <property type="evidence" value="ECO:0007669"/>
    <property type="project" value="InterPro"/>
</dbReference>
<dbReference type="GO" id="GO:0004930">
    <property type="term" value="F:G protein-coupled receptor activity"/>
    <property type="evidence" value="ECO:0007669"/>
    <property type="project" value="UniProtKB-KW"/>
</dbReference>
<feature type="non-terminal residue" evidence="13">
    <location>
        <position position="298"/>
    </location>
</feature>
<evidence type="ECO:0000256" key="6">
    <source>
        <dbReference type="ARBA" id="ARBA00022989"/>
    </source>
</evidence>
<feature type="transmembrane region" description="Helical" evidence="11">
    <location>
        <begin position="29"/>
        <end position="52"/>
    </location>
</feature>
<organism evidence="13 14">
    <name type="scientific">Upupa epops</name>
    <name type="common">Eurasian hoopoe</name>
    <dbReference type="NCBI Taxonomy" id="57439"/>
    <lineage>
        <taxon>Eukaryota</taxon>
        <taxon>Metazoa</taxon>
        <taxon>Chordata</taxon>
        <taxon>Craniata</taxon>
        <taxon>Vertebrata</taxon>
        <taxon>Euteleostomi</taxon>
        <taxon>Archelosauria</taxon>
        <taxon>Archosauria</taxon>
        <taxon>Dinosauria</taxon>
        <taxon>Saurischia</taxon>
        <taxon>Theropoda</taxon>
        <taxon>Coelurosauria</taxon>
        <taxon>Aves</taxon>
        <taxon>Neognathae</taxon>
        <taxon>Neoaves</taxon>
        <taxon>Telluraves</taxon>
        <taxon>Coraciimorphae</taxon>
        <taxon>Bucerotiformes</taxon>
        <taxon>Upupidae</taxon>
        <taxon>Upupa</taxon>
    </lineage>
</organism>
<keyword evidence="8 11" id="KW-0472">Membrane</keyword>
<evidence type="ECO:0000256" key="8">
    <source>
        <dbReference type="ARBA" id="ARBA00023136"/>
    </source>
</evidence>
<keyword evidence="3" id="KW-0716">Sensory transduction</keyword>
<keyword evidence="5" id="KW-0552">Olfaction</keyword>
<keyword evidence="7" id="KW-0297">G-protein coupled receptor</keyword>
<dbReference type="PRINTS" id="PR00245">
    <property type="entry name" value="OLFACTORYR"/>
</dbReference>
<comment type="subcellular location">
    <subcellularLocation>
        <location evidence="1">Cell membrane</location>
        <topology evidence="1">Multi-pass membrane protein</topology>
    </subcellularLocation>
</comment>
<dbReference type="AlphaFoldDB" id="A0A7K6AW38"/>
<dbReference type="SUPFAM" id="SSF81321">
    <property type="entry name" value="Family A G protein-coupled receptor-like"/>
    <property type="match status" value="1"/>
</dbReference>
<dbReference type="FunFam" id="1.20.1070.10:FF:000013">
    <property type="entry name" value="Olfactory receptor"/>
    <property type="match status" value="1"/>
</dbReference>
<feature type="non-terminal residue" evidence="13">
    <location>
        <position position="1"/>
    </location>
</feature>
<keyword evidence="6 11" id="KW-1133">Transmembrane helix</keyword>
<evidence type="ECO:0000256" key="3">
    <source>
        <dbReference type="ARBA" id="ARBA00022606"/>
    </source>
</evidence>
<keyword evidence="2" id="KW-1003">Cell membrane</keyword>
<dbReference type="OrthoDB" id="5969463at2759"/>
<feature type="transmembrane region" description="Helical" evidence="11">
    <location>
        <begin position="202"/>
        <end position="224"/>
    </location>
</feature>
<reference evidence="13 14" key="1">
    <citation type="submission" date="2019-09" db="EMBL/GenBank/DDBJ databases">
        <title>Bird 10,000 Genomes (B10K) Project - Family phase.</title>
        <authorList>
            <person name="Zhang G."/>
        </authorList>
    </citation>
    <scope>NUCLEOTIDE SEQUENCE [LARGE SCALE GENOMIC DNA]</scope>
    <source>
        <strain evidence="13">B10K-DU-012-37</strain>
    </source>
</reference>
<evidence type="ECO:0000256" key="1">
    <source>
        <dbReference type="ARBA" id="ARBA00004651"/>
    </source>
</evidence>
<gene>
    <name evidence="13" type="primary">Or52i1</name>
    <name evidence="13" type="ORF">UPUEPO_R02576</name>
</gene>
<name>A0A7K6AW38_UPUEP</name>